<dbReference type="AlphaFoldDB" id="A0A914D959"/>
<name>A0A914D959_9BILA</name>
<evidence type="ECO:0000313" key="2">
    <source>
        <dbReference type="WBParaSite" id="ACRNAN_scaffold1997.g6761.t1"/>
    </source>
</evidence>
<dbReference type="WBParaSite" id="ACRNAN_scaffold1997.g6761.t1">
    <property type="protein sequence ID" value="ACRNAN_scaffold1997.g6761.t1"/>
    <property type="gene ID" value="ACRNAN_scaffold1997.g6761"/>
</dbReference>
<reference evidence="2" key="1">
    <citation type="submission" date="2022-11" db="UniProtKB">
        <authorList>
            <consortium name="WormBaseParasite"/>
        </authorList>
    </citation>
    <scope>IDENTIFICATION</scope>
</reference>
<keyword evidence="1" id="KW-1185">Reference proteome</keyword>
<proteinExistence type="predicted"/>
<accession>A0A914D959</accession>
<evidence type="ECO:0000313" key="1">
    <source>
        <dbReference type="Proteomes" id="UP000887540"/>
    </source>
</evidence>
<protein>
    <submittedName>
        <fullName evidence="2">Uncharacterized protein</fullName>
    </submittedName>
</protein>
<sequence>MTYENVTIEDDVVYEKDLNYKYDDNLNVDSKAYDYLRDTYYKFGYAFMNSMSYELNLFYVITTMRCNNETDVLYRTKIAPIFDAYKYFGEILNNQYGIITKLIAFKQPRDEHSWKNQFVLNSDLIEAYHFNATNFKKKKHEKF</sequence>
<dbReference type="Proteomes" id="UP000887540">
    <property type="component" value="Unplaced"/>
</dbReference>
<organism evidence="1 2">
    <name type="scientific">Acrobeloides nanus</name>
    <dbReference type="NCBI Taxonomy" id="290746"/>
    <lineage>
        <taxon>Eukaryota</taxon>
        <taxon>Metazoa</taxon>
        <taxon>Ecdysozoa</taxon>
        <taxon>Nematoda</taxon>
        <taxon>Chromadorea</taxon>
        <taxon>Rhabditida</taxon>
        <taxon>Tylenchina</taxon>
        <taxon>Cephalobomorpha</taxon>
        <taxon>Cephaloboidea</taxon>
        <taxon>Cephalobidae</taxon>
        <taxon>Acrobeloides</taxon>
    </lineage>
</organism>